<dbReference type="InterPro" id="IPR000086">
    <property type="entry name" value="NUDIX_hydrolase_dom"/>
</dbReference>
<dbReference type="InterPro" id="IPR020084">
    <property type="entry name" value="NUDIX_hydrolase_CS"/>
</dbReference>
<evidence type="ECO:0000313" key="8">
    <source>
        <dbReference type="EMBL" id="MBL7628010.1"/>
    </source>
</evidence>
<dbReference type="CDD" id="cd04685">
    <property type="entry name" value="NUDIX_Hydrolase"/>
    <property type="match status" value="1"/>
</dbReference>
<gene>
    <name evidence="8" type="ORF">I7412_12660</name>
</gene>
<evidence type="ECO:0000256" key="5">
    <source>
        <dbReference type="RuleBase" id="RU003476"/>
    </source>
</evidence>
<comment type="similarity">
    <text evidence="2 5">Belongs to the Nudix hydrolase family.</text>
</comment>
<dbReference type="EMBL" id="JAEACQ010000166">
    <property type="protein sequence ID" value="MBL7628010.1"/>
    <property type="molecule type" value="Genomic_DNA"/>
</dbReference>
<dbReference type="PROSITE" id="PS51462">
    <property type="entry name" value="NUDIX"/>
    <property type="match status" value="1"/>
</dbReference>
<dbReference type="PANTHER" id="PTHR43046:SF12">
    <property type="entry name" value="GDP-MANNOSE MANNOSYL HYDROLASE"/>
    <property type="match status" value="1"/>
</dbReference>
<sequence>MAGAPAPRSRSSEIRTSWPPSRPRASGCDQAYLARRPGPATDGTGKTGRVEPIPRVAARVVLVDPSDSFLLIRSHDPSLEDSPTWWHVPGGGLDPGESAEQGAIREISEEVGIRLPAVGPTVGTRTTRFTFGGKPYVQRESFFVVRLPERVDVDPARWTDLEKRSTLGWAWWTVTEVTASAETIYPRGLVDLVTGWLAAGPRSEPVEVA</sequence>
<dbReference type="PANTHER" id="PTHR43046">
    <property type="entry name" value="GDP-MANNOSE MANNOSYL HYDROLASE"/>
    <property type="match status" value="1"/>
</dbReference>
<dbReference type="SUPFAM" id="SSF55811">
    <property type="entry name" value="Nudix"/>
    <property type="match status" value="1"/>
</dbReference>
<dbReference type="InterPro" id="IPR015797">
    <property type="entry name" value="NUDIX_hydrolase-like_dom_sf"/>
</dbReference>
<proteinExistence type="inferred from homology"/>
<evidence type="ECO:0000256" key="2">
    <source>
        <dbReference type="ARBA" id="ARBA00005582"/>
    </source>
</evidence>
<keyword evidence="3 5" id="KW-0378">Hydrolase</keyword>
<reference evidence="8" key="1">
    <citation type="submission" date="2020-12" db="EMBL/GenBank/DDBJ databases">
        <title>Genomic characterization of non-nitrogen-fixing Frankia strains.</title>
        <authorList>
            <person name="Carlos-Shanley C."/>
            <person name="Guerra T."/>
            <person name="Hahn D."/>
        </authorList>
    </citation>
    <scope>NUCLEOTIDE SEQUENCE</scope>
    <source>
        <strain evidence="8">CN6</strain>
    </source>
</reference>
<dbReference type="InterPro" id="IPR020476">
    <property type="entry name" value="Nudix_hydrolase"/>
</dbReference>
<keyword evidence="9" id="KW-1185">Reference proteome</keyword>
<comment type="caution">
    <text evidence="8">The sequence shown here is derived from an EMBL/GenBank/DDBJ whole genome shotgun (WGS) entry which is preliminary data.</text>
</comment>
<dbReference type="Proteomes" id="UP000604475">
    <property type="component" value="Unassembled WGS sequence"/>
</dbReference>
<evidence type="ECO:0000256" key="4">
    <source>
        <dbReference type="ARBA" id="ARBA00022842"/>
    </source>
</evidence>
<dbReference type="GO" id="GO:0016787">
    <property type="term" value="F:hydrolase activity"/>
    <property type="evidence" value="ECO:0007669"/>
    <property type="project" value="UniProtKB-KW"/>
</dbReference>
<comment type="cofactor">
    <cofactor evidence="1">
        <name>Mg(2+)</name>
        <dbReference type="ChEBI" id="CHEBI:18420"/>
    </cofactor>
</comment>
<organism evidence="8 9">
    <name type="scientific">Frankia nepalensis</name>
    <dbReference type="NCBI Taxonomy" id="1836974"/>
    <lineage>
        <taxon>Bacteria</taxon>
        <taxon>Bacillati</taxon>
        <taxon>Actinomycetota</taxon>
        <taxon>Actinomycetes</taxon>
        <taxon>Frankiales</taxon>
        <taxon>Frankiaceae</taxon>
        <taxon>Frankia</taxon>
    </lineage>
</organism>
<dbReference type="PROSITE" id="PS00893">
    <property type="entry name" value="NUDIX_BOX"/>
    <property type="match status" value="1"/>
</dbReference>
<dbReference type="PRINTS" id="PR00502">
    <property type="entry name" value="NUDIXFAMILY"/>
</dbReference>
<feature type="region of interest" description="Disordered" evidence="6">
    <location>
        <begin position="1"/>
        <end position="50"/>
    </location>
</feature>
<dbReference type="AlphaFoldDB" id="A0A937RCP0"/>
<keyword evidence="4" id="KW-0460">Magnesium</keyword>
<name>A0A937RCP0_9ACTN</name>
<dbReference type="Gene3D" id="3.90.79.10">
    <property type="entry name" value="Nucleoside Triphosphate Pyrophosphohydrolase"/>
    <property type="match status" value="1"/>
</dbReference>
<protein>
    <submittedName>
        <fullName evidence="8">NUDIX domain-containing protein</fullName>
    </submittedName>
</protein>
<evidence type="ECO:0000256" key="1">
    <source>
        <dbReference type="ARBA" id="ARBA00001946"/>
    </source>
</evidence>
<evidence type="ECO:0000256" key="6">
    <source>
        <dbReference type="SAM" id="MobiDB-lite"/>
    </source>
</evidence>
<evidence type="ECO:0000259" key="7">
    <source>
        <dbReference type="PROSITE" id="PS51462"/>
    </source>
</evidence>
<dbReference type="Pfam" id="PF00293">
    <property type="entry name" value="NUDIX"/>
    <property type="match status" value="1"/>
</dbReference>
<evidence type="ECO:0000256" key="3">
    <source>
        <dbReference type="ARBA" id="ARBA00022801"/>
    </source>
</evidence>
<evidence type="ECO:0000313" key="9">
    <source>
        <dbReference type="Proteomes" id="UP000604475"/>
    </source>
</evidence>
<feature type="domain" description="Nudix hydrolase" evidence="7">
    <location>
        <begin position="53"/>
        <end position="195"/>
    </location>
</feature>
<accession>A0A937RCP0</accession>